<dbReference type="OrthoDB" id="116216at2759"/>
<organism evidence="1 2">
    <name type="scientific">Brachionus calyciflorus</name>
    <dbReference type="NCBI Taxonomy" id="104777"/>
    <lineage>
        <taxon>Eukaryota</taxon>
        <taxon>Metazoa</taxon>
        <taxon>Spiralia</taxon>
        <taxon>Gnathifera</taxon>
        <taxon>Rotifera</taxon>
        <taxon>Eurotatoria</taxon>
        <taxon>Monogononta</taxon>
        <taxon>Pseudotrocha</taxon>
        <taxon>Ploima</taxon>
        <taxon>Brachionidae</taxon>
        <taxon>Brachionus</taxon>
    </lineage>
</organism>
<protein>
    <submittedName>
        <fullName evidence="1">Uncharacterized protein</fullName>
    </submittedName>
</protein>
<evidence type="ECO:0000313" key="2">
    <source>
        <dbReference type="Proteomes" id="UP000663879"/>
    </source>
</evidence>
<dbReference type="Gene3D" id="3.30.420.10">
    <property type="entry name" value="Ribonuclease H-like superfamily/Ribonuclease H"/>
    <property type="match status" value="1"/>
</dbReference>
<proteinExistence type="predicted"/>
<accession>A0A814EDM2</accession>
<name>A0A814EDM2_9BILA</name>
<gene>
    <name evidence="1" type="ORF">OXX778_LOCUS14667</name>
</gene>
<comment type="caution">
    <text evidence="1">The sequence shown here is derived from an EMBL/GenBank/DDBJ whole genome shotgun (WGS) entry which is preliminary data.</text>
</comment>
<dbReference type="GO" id="GO:0003676">
    <property type="term" value="F:nucleic acid binding"/>
    <property type="evidence" value="ECO:0007669"/>
    <property type="project" value="InterPro"/>
</dbReference>
<dbReference type="AlphaFoldDB" id="A0A814EDM2"/>
<dbReference type="Proteomes" id="UP000663879">
    <property type="component" value="Unassembled WGS sequence"/>
</dbReference>
<sequence length="132" mass="15487">MKHAEADRKNWPKYLSLVLMAYRSRVYTSTGNTAFDSMLGRKILLCKESTTEENDVEALLVRTNEIRPIRNYQEKQIEIQNNSQNTINERIPIGTTVYLKCEGLLRKLKPKFEGPYKIINRPKEGIIKRKMR</sequence>
<keyword evidence="2" id="KW-1185">Reference proteome</keyword>
<evidence type="ECO:0000313" key="1">
    <source>
        <dbReference type="EMBL" id="CAF0965956.1"/>
    </source>
</evidence>
<reference evidence="1" key="1">
    <citation type="submission" date="2021-02" db="EMBL/GenBank/DDBJ databases">
        <authorList>
            <person name="Nowell W R."/>
        </authorList>
    </citation>
    <scope>NUCLEOTIDE SEQUENCE</scope>
    <source>
        <strain evidence="1">Ploen Becks lab</strain>
    </source>
</reference>
<dbReference type="EMBL" id="CAJNOC010003062">
    <property type="protein sequence ID" value="CAF0965956.1"/>
    <property type="molecule type" value="Genomic_DNA"/>
</dbReference>
<dbReference type="InterPro" id="IPR036397">
    <property type="entry name" value="RNaseH_sf"/>
</dbReference>